<dbReference type="PROSITE" id="PS51352">
    <property type="entry name" value="THIOREDOXIN_2"/>
    <property type="match status" value="1"/>
</dbReference>
<dbReference type="GeneID" id="98118591"/>
<dbReference type="NCBIfam" id="TIGR01068">
    <property type="entry name" value="thioredoxin"/>
    <property type="match status" value="1"/>
</dbReference>
<protein>
    <submittedName>
        <fullName evidence="4">Thioredoxin-like protein</fullName>
    </submittedName>
</protein>
<comment type="similarity">
    <text evidence="1">Belongs to the thioredoxin family.</text>
</comment>
<organism evidence="4 5">
    <name type="scientific">Ceratocystis lukuohia</name>
    <dbReference type="NCBI Taxonomy" id="2019550"/>
    <lineage>
        <taxon>Eukaryota</taxon>
        <taxon>Fungi</taxon>
        <taxon>Dikarya</taxon>
        <taxon>Ascomycota</taxon>
        <taxon>Pezizomycotina</taxon>
        <taxon>Sordariomycetes</taxon>
        <taxon>Hypocreomycetidae</taxon>
        <taxon>Microascales</taxon>
        <taxon>Ceratocystidaceae</taxon>
        <taxon>Ceratocystis</taxon>
    </lineage>
</organism>
<name>A0ABR4MJI6_9PEZI</name>
<reference evidence="4 5" key="1">
    <citation type="submission" date="2020-05" db="EMBL/GenBank/DDBJ databases">
        <title>Ceratocystis lukuohia genome.</title>
        <authorList>
            <person name="Harrington T.C."/>
            <person name="Kim K."/>
            <person name="Mayers C.G."/>
        </authorList>
    </citation>
    <scope>NUCLEOTIDE SEQUENCE [LARGE SCALE GENOMIC DNA]</scope>
    <source>
        <strain evidence="4 5">C4212</strain>
    </source>
</reference>
<dbReference type="PRINTS" id="PR00421">
    <property type="entry name" value="THIOREDOXIN"/>
</dbReference>
<dbReference type="InterPro" id="IPR036249">
    <property type="entry name" value="Thioredoxin-like_sf"/>
</dbReference>
<evidence type="ECO:0000313" key="5">
    <source>
        <dbReference type="Proteomes" id="UP001610728"/>
    </source>
</evidence>
<keyword evidence="2" id="KW-1015">Disulfide bond</keyword>
<dbReference type="RefSeq" id="XP_070859658.1">
    <property type="nucleotide sequence ID" value="XM_071003017.1"/>
</dbReference>
<dbReference type="InterPro" id="IPR013766">
    <property type="entry name" value="Thioredoxin_domain"/>
</dbReference>
<keyword evidence="5" id="KW-1185">Reference proteome</keyword>
<dbReference type="EMBL" id="JABSNW010000004">
    <property type="protein sequence ID" value="KAL2888478.1"/>
    <property type="molecule type" value="Genomic_DNA"/>
</dbReference>
<dbReference type="Pfam" id="PF00085">
    <property type="entry name" value="Thioredoxin"/>
    <property type="match status" value="1"/>
</dbReference>
<feature type="domain" description="Thioredoxin" evidence="3">
    <location>
        <begin position="1"/>
        <end position="111"/>
    </location>
</feature>
<proteinExistence type="inferred from homology"/>
<accession>A0ABR4MJI6</accession>
<evidence type="ECO:0000313" key="4">
    <source>
        <dbReference type="EMBL" id="KAL2888478.1"/>
    </source>
</evidence>
<evidence type="ECO:0000259" key="3">
    <source>
        <dbReference type="PROSITE" id="PS51352"/>
    </source>
</evidence>
<dbReference type="PROSITE" id="PS00194">
    <property type="entry name" value="THIOREDOXIN_1"/>
    <property type="match status" value="1"/>
</dbReference>
<dbReference type="Gene3D" id="3.40.30.10">
    <property type="entry name" value="Glutaredoxin"/>
    <property type="match status" value="1"/>
</dbReference>
<dbReference type="InterPro" id="IPR005746">
    <property type="entry name" value="Thioredoxin"/>
</dbReference>
<dbReference type="PANTHER" id="PTHR46115">
    <property type="entry name" value="THIOREDOXIN-LIKE PROTEIN 1"/>
    <property type="match status" value="1"/>
</dbReference>
<dbReference type="InterPro" id="IPR017937">
    <property type="entry name" value="Thioredoxin_CS"/>
</dbReference>
<sequence length="224" mass="23802">MALRNISTTAEFQALLKSHRYVVADFWASWCGPCKAIAPLFQTLSSASAVPDKLAFAKIDIDELNELAQEYGVSSIPTFVVFEGGKVMDQMKGAVPAKLNELVKAANAKATAAPASAPTSEDPAKSAAKGPADLRLHRWSCLRNYHIDGLSGFKANITLCFFFSSDRAHEPGGAPSRFPIPSDTGLLLPAPARSPSLAGGPPAWSICSNACRYRSTASILLASY</sequence>
<dbReference type="SUPFAM" id="SSF52833">
    <property type="entry name" value="Thioredoxin-like"/>
    <property type="match status" value="1"/>
</dbReference>
<dbReference type="CDD" id="cd02947">
    <property type="entry name" value="TRX_family"/>
    <property type="match status" value="1"/>
</dbReference>
<evidence type="ECO:0000256" key="1">
    <source>
        <dbReference type="ARBA" id="ARBA00008987"/>
    </source>
</evidence>
<gene>
    <name evidence="4" type="ORF">HOO65_040815</name>
</gene>
<comment type="caution">
    <text evidence="4">The sequence shown here is derived from an EMBL/GenBank/DDBJ whole genome shotgun (WGS) entry which is preliminary data.</text>
</comment>
<dbReference type="Proteomes" id="UP001610728">
    <property type="component" value="Unassembled WGS sequence"/>
</dbReference>
<evidence type="ECO:0000256" key="2">
    <source>
        <dbReference type="ARBA" id="ARBA00023157"/>
    </source>
</evidence>